<feature type="compositionally biased region" description="Basic and acidic residues" evidence="1">
    <location>
        <begin position="106"/>
        <end position="115"/>
    </location>
</feature>
<dbReference type="PATRIC" id="fig|525330.7.peg.410"/>
<reference evidence="2 3" key="1">
    <citation type="submission" date="2009-01" db="EMBL/GenBank/DDBJ databases">
        <authorList>
            <person name="Qin X."/>
            <person name="Bachman B."/>
            <person name="Battles P."/>
            <person name="Bell A."/>
            <person name="Bess C."/>
            <person name="Bickham C."/>
            <person name="Chaboub L."/>
            <person name="Chen D."/>
            <person name="Coyle M."/>
            <person name="Deiros D.R."/>
            <person name="Dinh H."/>
            <person name="Forbes L."/>
            <person name="Fowler G."/>
            <person name="Francisco L."/>
            <person name="Fu Q."/>
            <person name="Gubbala S."/>
            <person name="Hale W."/>
            <person name="Han Y."/>
            <person name="Hemphill L."/>
            <person name="Highlander S.K."/>
            <person name="Hirani K."/>
            <person name="Hogues M."/>
            <person name="Jackson L."/>
            <person name="Jakkamsetti A."/>
            <person name="Javaid M."/>
            <person name="Jiang H."/>
            <person name="Korchina V."/>
            <person name="Kovar C."/>
            <person name="Lara F."/>
            <person name="Lee S."/>
            <person name="Mata R."/>
            <person name="Mathew T."/>
            <person name="Moen C."/>
            <person name="Morales K."/>
            <person name="Munidasa M."/>
            <person name="Nazareth L."/>
            <person name="Ngo R."/>
            <person name="Nguyen L."/>
            <person name="Okwuonu G."/>
            <person name="Ongeri F."/>
            <person name="Patil S."/>
            <person name="Petrosino J."/>
            <person name="Pham C."/>
            <person name="Pham P."/>
            <person name="Pu L.-L."/>
            <person name="Puazo M."/>
            <person name="Raj R."/>
            <person name="Reid J."/>
            <person name="Rouhana J."/>
            <person name="Saada N."/>
            <person name="Shang Y."/>
            <person name="Simmons D."/>
            <person name="Thornton R."/>
            <person name="Warren J."/>
            <person name="Weissenberger G."/>
            <person name="Zhang J."/>
            <person name="Zhang L."/>
            <person name="Zhou C."/>
            <person name="Zhu D."/>
            <person name="Muzny D."/>
            <person name="Worley K."/>
            <person name="Gibbs R."/>
        </authorList>
    </citation>
    <scope>NUCLEOTIDE SEQUENCE [LARGE SCALE GENOMIC DNA]</scope>
    <source>
        <strain evidence="2 3">ATCC 33200</strain>
    </source>
</reference>
<dbReference type="EMBL" id="ACGR01000031">
    <property type="protein sequence ID" value="EEJ60049.1"/>
    <property type="molecule type" value="Genomic_DNA"/>
</dbReference>
<evidence type="ECO:0000313" key="2">
    <source>
        <dbReference type="EMBL" id="EEJ60049.1"/>
    </source>
</evidence>
<dbReference type="InterPro" id="IPR021229">
    <property type="entry name" value="DUF2800"/>
</dbReference>
<name>C2E4Z8_LACJH</name>
<sequence>MNRWTHEVKDYAADLAINHDKKWPSYKIVEERSIRHYKYEAAVAKIAEDHGYHDIYQKKLLPITKLEKQLGKKIFTELFSQEIVKTADNPTLVPNSDQRQSISKSNPKDEFKEEK</sequence>
<feature type="region of interest" description="Disordered" evidence="1">
    <location>
        <begin position="89"/>
        <end position="115"/>
    </location>
</feature>
<evidence type="ECO:0000313" key="3">
    <source>
        <dbReference type="Proteomes" id="UP000003491"/>
    </source>
</evidence>
<dbReference type="HOGENOM" id="CLU_043122_0_0_9"/>
<evidence type="ECO:0000256" key="1">
    <source>
        <dbReference type="SAM" id="MobiDB-lite"/>
    </source>
</evidence>
<dbReference type="AlphaFoldDB" id="C2E4Z8"/>
<gene>
    <name evidence="2" type="ORF">HMPREF0528_0822</name>
</gene>
<organism evidence="2 3">
    <name type="scientific">Lactobacillus johnsonii ATCC 33200</name>
    <dbReference type="NCBI Taxonomy" id="525330"/>
    <lineage>
        <taxon>Bacteria</taxon>
        <taxon>Bacillati</taxon>
        <taxon>Bacillota</taxon>
        <taxon>Bacilli</taxon>
        <taxon>Lactobacillales</taxon>
        <taxon>Lactobacillaceae</taxon>
        <taxon>Lactobacillus</taxon>
    </lineage>
</organism>
<dbReference type="Pfam" id="PF10926">
    <property type="entry name" value="DUF2800"/>
    <property type="match status" value="1"/>
</dbReference>
<accession>C2E4Z8</accession>
<proteinExistence type="predicted"/>
<protein>
    <submittedName>
        <fullName evidence="2">Uncharacterized protein</fullName>
    </submittedName>
</protein>
<comment type="caution">
    <text evidence="2">The sequence shown here is derived from an EMBL/GenBank/DDBJ whole genome shotgun (WGS) entry which is preliminary data.</text>
</comment>
<dbReference type="Proteomes" id="UP000003491">
    <property type="component" value="Unassembled WGS sequence"/>
</dbReference>
<feature type="compositionally biased region" description="Polar residues" evidence="1">
    <location>
        <begin position="89"/>
        <end position="105"/>
    </location>
</feature>